<dbReference type="Pfam" id="PF13328">
    <property type="entry name" value="HD_4"/>
    <property type="match status" value="1"/>
</dbReference>
<keyword evidence="1" id="KW-0378">Hydrolase</keyword>
<sequence>MNLPWLLTSVPLAADGRNDPIDEHDDWARRDRGHPAFSPLVEQAANFAEYAHRFQKWGLTNRPYSDHLAEVASIVASAGLRDEAVAAAWLHDVIALCGVDASTLGELFGSDVALLATEVTDSPLDSGPRRFRKETDRERMAVASGEAQTIKAAEMISEIQAVVVHNPQGLADVYARECRDMIGVLFFADHRVLATAIDAVERAEQVLPLAS</sequence>
<dbReference type="Gene3D" id="1.10.3210.10">
    <property type="entry name" value="Hypothetical protein af1432"/>
    <property type="match status" value="1"/>
</dbReference>
<evidence type="ECO:0000313" key="2">
    <source>
        <dbReference type="Proteomes" id="UP000236884"/>
    </source>
</evidence>
<gene>
    <name evidence="1" type="ORF">GJW-30_1_01621</name>
</gene>
<dbReference type="RefSeq" id="WP_157746713.1">
    <property type="nucleotide sequence ID" value="NZ_AP014946.1"/>
</dbReference>
<dbReference type="InterPro" id="IPR052194">
    <property type="entry name" value="MESH1"/>
</dbReference>
<dbReference type="AlphaFoldDB" id="A0A0S3PT80"/>
<proteinExistence type="predicted"/>
<dbReference type="PANTHER" id="PTHR46246">
    <property type="entry name" value="GUANOSINE-3',5'-BIS(DIPHOSPHATE) 3'-PYROPHOSPHOHYDROLASE MESH1"/>
    <property type="match status" value="1"/>
</dbReference>
<keyword evidence="2" id="KW-1185">Reference proteome</keyword>
<evidence type="ECO:0000313" key="1">
    <source>
        <dbReference type="EMBL" id="BAT59092.1"/>
    </source>
</evidence>
<dbReference type="EMBL" id="AP014946">
    <property type="protein sequence ID" value="BAT59092.1"/>
    <property type="molecule type" value="Genomic_DNA"/>
</dbReference>
<accession>A0A0S3PT80</accession>
<dbReference type="Proteomes" id="UP000236884">
    <property type="component" value="Chromosome"/>
</dbReference>
<organism evidence="1 2">
    <name type="scientific">Variibacter gotjawalensis</name>
    <dbReference type="NCBI Taxonomy" id="1333996"/>
    <lineage>
        <taxon>Bacteria</taxon>
        <taxon>Pseudomonadati</taxon>
        <taxon>Pseudomonadota</taxon>
        <taxon>Alphaproteobacteria</taxon>
        <taxon>Hyphomicrobiales</taxon>
        <taxon>Nitrobacteraceae</taxon>
        <taxon>Variibacter</taxon>
    </lineage>
</organism>
<dbReference type="SUPFAM" id="SSF109604">
    <property type="entry name" value="HD-domain/PDEase-like"/>
    <property type="match status" value="1"/>
</dbReference>
<dbReference type="PANTHER" id="PTHR46246:SF1">
    <property type="entry name" value="GUANOSINE-3',5'-BIS(DIPHOSPHATE) 3'-PYROPHOSPHOHYDROLASE MESH1"/>
    <property type="match status" value="1"/>
</dbReference>
<protein>
    <submittedName>
        <fullName evidence="1">Bifunctional (P)ppGpp synthetase II/guanosine-3',5'-bis pyrophosphate 3'-pyrophosphohydrolase</fullName>
    </submittedName>
</protein>
<dbReference type="GO" id="GO:0008893">
    <property type="term" value="F:guanosine-3',5'-bis(diphosphate) 3'-diphosphatase activity"/>
    <property type="evidence" value="ECO:0007669"/>
    <property type="project" value="TreeGrafter"/>
</dbReference>
<reference evidence="1 2" key="1">
    <citation type="submission" date="2015-08" db="EMBL/GenBank/DDBJ databases">
        <title>Investigation of the bacterial diversity of lava forest soil.</title>
        <authorList>
            <person name="Lee J.S."/>
        </authorList>
    </citation>
    <scope>NUCLEOTIDE SEQUENCE [LARGE SCALE GENOMIC DNA]</scope>
    <source>
        <strain evidence="1 2">GJW-30</strain>
    </source>
</reference>
<name>A0A0S3PT80_9BRAD</name>
<dbReference type="KEGG" id="vgo:GJW-30_1_01621"/>